<comment type="subcellular location">
    <subcellularLocation>
        <location evidence="1">Membrane</location>
        <topology evidence="1">Multi-pass membrane protein</topology>
    </subcellularLocation>
</comment>
<dbReference type="GO" id="GO:0004930">
    <property type="term" value="F:G protein-coupled receptor activity"/>
    <property type="evidence" value="ECO:0007669"/>
    <property type="project" value="UniProtKB-KW"/>
</dbReference>
<evidence type="ECO:0000256" key="5">
    <source>
        <dbReference type="ARBA" id="ARBA00023136"/>
    </source>
</evidence>
<keyword evidence="3 9" id="KW-1133">Transmembrane helix</keyword>
<evidence type="ECO:0000313" key="11">
    <source>
        <dbReference type="EMBL" id="KAK2167609.1"/>
    </source>
</evidence>
<dbReference type="Pfam" id="PF00001">
    <property type="entry name" value="7tm_1"/>
    <property type="match status" value="1"/>
</dbReference>
<dbReference type="PANTHER" id="PTHR45695:SF9">
    <property type="entry name" value="LEUCOKININ RECEPTOR"/>
    <property type="match status" value="1"/>
</dbReference>
<dbReference type="Gene3D" id="1.20.1070.10">
    <property type="entry name" value="Rhodopsin 7-helix transmembrane proteins"/>
    <property type="match status" value="1"/>
</dbReference>
<evidence type="ECO:0000313" key="12">
    <source>
        <dbReference type="Proteomes" id="UP001208570"/>
    </source>
</evidence>
<dbReference type="AlphaFoldDB" id="A0AAD9KAC7"/>
<keyword evidence="4" id="KW-0297">G-protein coupled receptor</keyword>
<dbReference type="InterPro" id="IPR000276">
    <property type="entry name" value="GPCR_Rhodpsn"/>
</dbReference>
<proteinExistence type="predicted"/>
<dbReference type="PRINTS" id="PR00237">
    <property type="entry name" value="GPCRRHODOPSN"/>
</dbReference>
<keyword evidence="5 9" id="KW-0472">Membrane</keyword>
<dbReference type="PANTHER" id="PTHR45695">
    <property type="entry name" value="LEUCOKININ RECEPTOR-RELATED"/>
    <property type="match status" value="1"/>
</dbReference>
<protein>
    <recommendedName>
        <fullName evidence="10">G-protein coupled receptors family 1 profile domain-containing protein</fullName>
    </recommendedName>
</protein>
<dbReference type="GO" id="GO:0005886">
    <property type="term" value="C:plasma membrane"/>
    <property type="evidence" value="ECO:0007669"/>
    <property type="project" value="TreeGrafter"/>
</dbReference>
<dbReference type="SUPFAM" id="SSF81321">
    <property type="entry name" value="Family A G protein-coupled receptor-like"/>
    <property type="match status" value="1"/>
</dbReference>
<evidence type="ECO:0000256" key="3">
    <source>
        <dbReference type="ARBA" id="ARBA00022989"/>
    </source>
</evidence>
<dbReference type="Proteomes" id="UP001208570">
    <property type="component" value="Unassembled WGS sequence"/>
</dbReference>
<evidence type="ECO:0000259" key="10">
    <source>
        <dbReference type="PROSITE" id="PS50262"/>
    </source>
</evidence>
<feature type="region of interest" description="Disordered" evidence="8">
    <location>
        <begin position="1"/>
        <end position="20"/>
    </location>
</feature>
<dbReference type="EMBL" id="JAODUP010000026">
    <property type="protein sequence ID" value="KAK2167609.1"/>
    <property type="molecule type" value="Genomic_DNA"/>
</dbReference>
<organism evidence="11 12">
    <name type="scientific">Paralvinella palmiformis</name>
    <dbReference type="NCBI Taxonomy" id="53620"/>
    <lineage>
        <taxon>Eukaryota</taxon>
        <taxon>Metazoa</taxon>
        <taxon>Spiralia</taxon>
        <taxon>Lophotrochozoa</taxon>
        <taxon>Annelida</taxon>
        <taxon>Polychaeta</taxon>
        <taxon>Sedentaria</taxon>
        <taxon>Canalipalpata</taxon>
        <taxon>Terebellida</taxon>
        <taxon>Terebelliformia</taxon>
        <taxon>Alvinellidae</taxon>
        <taxon>Paralvinella</taxon>
    </lineage>
</organism>
<keyword evidence="6" id="KW-0675">Receptor</keyword>
<accession>A0AAD9KAC7</accession>
<gene>
    <name evidence="11" type="ORF">LSH36_26g13030</name>
</gene>
<keyword evidence="2 9" id="KW-0812">Transmembrane</keyword>
<name>A0AAD9KAC7_9ANNE</name>
<keyword evidence="7" id="KW-0807">Transducer</keyword>
<sequence>MLGTNPLPRRQPPPPPPASPDCYRIAIMRRDKILPDSLGLKMTYNCQLDRYSISLDDHCSEKTQAGSTLSGTPRQKDIIAVIIGFTMDEMNVTSLDTTTGVPDRLSGLHHAPSSDLSGVSGIDVNDTDGYYYNYDDTYMDIFHLYYGGADPNASGSGLGDLDHYLGILNDTSNFLPPPLGQAMRNVLLISFIFIIVLSVLGNSLVIIVVARHKKMQTVTNAFLLSLAVSDLLIAAVNMPVQLRWYLYNEWTLSEAMCKFSRYLQGVVIVVSILTLTGIAADRRLSILADRTRLKKKTPFCNPSSEDDLYRRQKLGESLCY</sequence>
<feature type="transmembrane region" description="Helical" evidence="9">
    <location>
        <begin position="221"/>
        <end position="242"/>
    </location>
</feature>
<keyword evidence="12" id="KW-1185">Reference proteome</keyword>
<evidence type="ECO:0000256" key="1">
    <source>
        <dbReference type="ARBA" id="ARBA00004141"/>
    </source>
</evidence>
<feature type="transmembrane region" description="Helical" evidence="9">
    <location>
        <begin position="262"/>
        <end position="280"/>
    </location>
</feature>
<feature type="transmembrane region" description="Helical" evidence="9">
    <location>
        <begin position="186"/>
        <end position="209"/>
    </location>
</feature>
<evidence type="ECO:0000256" key="8">
    <source>
        <dbReference type="SAM" id="MobiDB-lite"/>
    </source>
</evidence>
<feature type="compositionally biased region" description="Pro residues" evidence="8">
    <location>
        <begin position="9"/>
        <end position="19"/>
    </location>
</feature>
<evidence type="ECO:0000256" key="6">
    <source>
        <dbReference type="ARBA" id="ARBA00023170"/>
    </source>
</evidence>
<feature type="domain" description="G-protein coupled receptors family 1 profile" evidence="10">
    <location>
        <begin position="201"/>
        <end position="320"/>
    </location>
</feature>
<evidence type="ECO:0000256" key="2">
    <source>
        <dbReference type="ARBA" id="ARBA00022692"/>
    </source>
</evidence>
<comment type="caution">
    <text evidence="11">The sequence shown here is derived from an EMBL/GenBank/DDBJ whole genome shotgun (WGS) entry which is preliminary data.</text>
</comment>
<evidence type="ECO:0000256" key="9">
    <source>
        <dbReference type="SAM" id="Phobius"/>
    </source>
</evidence>
<dbReference type="PROSITE" id="PS50262">
    <property type="entry name" value="G_PROTEIN_RECEP_F1_2"/>
    <property type="match status" value="1"/>
</dbReference>
<dbReference type="InterPro" id="IPR017452">
    <property type="entry name" value="GPCR_Rhodpsn_7TM"/>
</dbReference>
<reference evidence="11" key="1">
    <citation type="journal article" date="2023" name="Mol. Biol. Evol.">
        <title>Third-Generation Sequencing Reveals the Adaptive Role of the Epigenome in Three Deep-Sea Polychaetes.</title>
        <authorList>
            <person name="Perez M."/>
            <person name="Aroh O."/>
            <person name="Sun Y."/>
            <person name="Lan Y."/>
            <person name="Juniper S.K."/>
            <person name="Young C.R."/>
            <person name="Angers B."/>
            <person name="Qian P.Y."/>
        </authorList>
    </citation>
    <scope>NUCLEOTIDE SEQUENCE</scope>
    <source>
        <strain evidence="11">P08H-3</strain>
    </source>
</reference>
<evidence type="ECO:0000256" key="7">
    <source>
        <dbReference type="ARBA" id="ARBA00023224"/>
    </source>
</evidence>
<evidence type="ECO:0000256" key="4">
    <source>
        <dbReference type="ARBA" id="ARBA00023040"/>
    </source>
</evidence>